<reference evidence="2 3" key="1">
    <citation type="submission" date="2018-01" db="EMBL/GenBank/DDBJ databases">
        <title>Saezia sanguinis gen. nov., sp. nov., in the order Burkholderiales isolated from human blood.</title>
        <authorList>
            <person name="Medina-Pascual M.J."/>
            <person name="Valdezate S."/>
            <person name="Monzon S."/>
            <person name="Cuesta I."/>
            <person name="Carrasco G."/>
            <person name="Villalon P."/>
            <person name="Saez-Nieto J.A."/>
        </authorList>
    </citation>
    <scope>NUCLEOTIDE SEQUENCE [LARGE SCALE GENOMIC DNA]</scope>
    <source>
        <strain evidence="2 3">CNM695-12</strain>
    </source>
</reference>
<keyword evidence="2" id="KW-0328">Glycosyltransferase</keyword>
<dbReference type="PANTHER" id="PTHR43218:SF1">
    <property type="entry name" value="PHOSPHORIBOSYLTRANSFERASE"/>
    <property type="match status" value="1"/>
</dbReference>
<organism evidence="2 3">
    <name type="scientific">Saezia sanguinis</name>
    <dbReference type="NCBI Taxonomy" id="1965230"/>
    <lineage>
        <taxon>Bacteria</taxon>
        <taxon>Pseudomonadati</taxon>
        <taxon>Pseudomonadota</taxon>
        <taxon>Betaproteobacteria</taxon>
        <taxon>Burkholderiales</taxon>
        <taxon>Saeziaceae</taxon>
        <taxon>Saezia</taxon>
    </lineage>
</organism>
<evidence type="ECO:0000259" key="1">
    <source>
        <dbReference type="Pfam" id="PF00156"/>
    </source>
</evidence>
<sequence length="234" mass="25734">MTDSFAPYFAHIHPAGYRKTAPASNDTFNHRYLIKLSDASWLEIPLCALPGDQQAIALLMSNQCPLSVTEHLSGLIAEKAAMFQPESIVAIPTMGLEYGSRVAAKLRMEHYVAMGFSHKFWYDEHLKEAVVSSTSPDQRKFLYLDPALLNRVQGKRVVIVDDVINTGASMLAATRLLRRAGAEVAGIVVALTEGYAWRETLSDISIMMPDKVSAAGHIPLFMKKGSAWVAQPDT</sequence>
<dbReference type="Pfam" id="PF00156">
    <property type="entry name" value="Pribosyltran"/>
    <property type="match status" value="1"/>
</dbReference>
<evidence type="ECO:0000313" key="2">
    <source>
        <dbReference type="EMBL" id="RUS66775.1"/>
    </source>
</evidence>
<dbReference type="Proteomes" id="UP000286947">
    <property type="component" value="Unassembled WGS sequence"/>
</dbReference>
<comment type="caution">
    <text evidence="2">The sequence shown here is derived from an EMBL/GenBank/DDBJ whole genome shotgun (WGS) entry which is preliminary data.</text>
</comment>
<dbReference type="AlphaFoldDB" id="A0A433SDH1"/>
<keyword evidence="2" id="KW-0808">Transferase</keyword>
<dbReference type="CDD" id="cd06223">
    <property type="entry name" value="PRTases_typeI"/>
    <property type="match status" value="1"/>
</dbReference>
<dbReference type="EMBL" id="PQSP01000003">
    <property type="protein sequence ID" value="RUS66775.1"/>
    <property type="molecule type" value="Genomic_DNA"/>
</dbReference>
<dbReference type="EC" id="2.4.2.10" evidence="2"/>
<keyword evidence="3" id="KW-1185">Reference proteome</keyword>
<name>A0A433SDH1_9BURK</name>
<proteinExistence type="predicted"/>
<dbReference type="PANTHER" id="PTHR43218">
    <property type="entry name" value="PHOSPHORIBOSYLTRANSFERASE-RELATED"/>
    <property type="match status" value="1"/>
</dbReference>
<dbReference type="Gene3D" id="3.40.50.2020">
    <property type="match status" value="1"/>
</dbReference>
<dbReference type="SUPFAM" id="SSF53271">
    <property type="entry name" value="PRTase-like"/>
    <property type="match status" value="1"/>
</dbReference>
<dbReference type="GO" id="GO:0004588">
    <property type="term" value="F:orotate phosphoribosyltransferase activity"/>
    <property type="evidence" value="ECO:0007669"/>
    <property type="project" value="UniProtKB-EC"/>
</dbReference>
<dbReference type="OrthoDB" id="8639051at2"/>
<accession>A0A433SDH1</accession>
<dbReference type="InterPro" id="IPR000836">
    <property type="entry name" value="PRTase_dom"/>
</dbReference>
<dbReference type="RefSeq" id="WP_126979783.1">
    <property type="nucleotide sequence ID" value="NZ_PQSP01000003.1"/>
</dbReference>
<gene>
    <name evidence="2" type="primary">pyrE_2</name>
    <name evidence="2" type="ORF">CUZ56_01566</name>
</gene>
<feature type="domain" description="Phosphoribosyltransferase" evidence="1">
    <location>
        <begin position="81"/>
        <end position="197"/>
    </location>
</feature>
<evidence type="ECO:0000313" key="3">
    <source>
        <dbReference type="Proteomes" id="UP000286947"/>
    </source>
</evidence>
<dbReference type="NCBIfam" id="NF004689">
    <property type="entry name" value="PRK06031.1"/>
    <property type="match status" value="1"/>
</dbReference>
<protein>
    <submittedName>
        <fullName evidence="2">Orotate phosphoribosyltransferase</fullName>
        <ecNumber evidence="2">2.4.2.10</ecNumber>
    </submittedName>
</protein>
<dbReference type="InterPro" id="IPR029057">
    <property type="entry name" value="PRTase-like"/>
</dbReference>